<dbReference type="Gene3D" id="1.10.630.10">
    <property type="entry name" value="Cytochrome P450"/>
    <property type="match status" value="1"/>
</dbReference>
<dbReference type="InterPro" id="IPR036396">
    <property type="entry name" value="Cyt_P450_sf"/>
</dbReference>
<keyword evidence="2" id="KW-0479">Metal-binding</keyword>
<keyword evidence="2" id="KW-0349">Heme</keyword>
<keyword evidence="2" id="KW-0408">Iron</keyword>
<name>A0ABS8Z9K6_9PSEU</name>
<protein>
    <submittedName>
        <fullName evidence="4">Cytochrome P450</fullName>
    </submittedName>
</protein>
<keyword evidence="2" id="KW-0560">Oxidoreductase</keyword>
<dbReference type="EMBL" id="JAJVCN010000001">
    <property type="protein sequence ID" value="MCE7003475.1"/>
    <property type="molecule type" value="Genomic_DNA"/>
</dbReference>
<dbReference type="InterPro" id="IPR001128">
    <property type="entry name" value="Cyt_P450"/>
</dbReference>
<proteinExistence type="inferred from homology"/>
<dbReference type="Pfam" id="PF00067">
    <property type="entry name" value="p450"/>
    <property type="match status" value="1"/>
</dbReference>
<gene>
    <name evidence="4" type="ORF">LWC34_11635</name>
</gene>
<keyword evidence="2" id="KW-0503">Monooxygenase</keyword>
<reference evidence="4 5" key="1">
    <citation type="submission" date="2021-12" db="EMBL/GenBank/DDBJ databases">
        <title>Genome sequence of Kibdelosporangium philippinense ATCC 49844.</title>
        <authorList>
            <person name="Fedorov E.A."/>
            <person name="Omeragic M."/>
            <person name="Shalygina K.F."/>
            <person name="Maclea K.S."/>
        </authorList>
    </citation>
    <scope>NUCLEOTIDE SEQUENCE [LARGE SCALE GENOMIC DNA]</scope>
    <source>
        <strain evidence="4 5">ATCC 49844</strain>
    </source>
</reference>
<dbReference type="InterPro" id="IPR017972">
    <property type="entry name" value="Cyt_P450_CS"/>
</dbReference>
<sequence length="381" mass="41932">MSTDREVRSYPFGRCQGLELDPIYDHIRENEPLCRVRLPYGGEAWLVTRHEDVRTVLVDTRFSRAAGAGRDEPRVTPHVQPRGMLDMDPPDLTRLRKLVAGTFTARRVERLRTRAVVIANDLIDQMVLGELVSEFAAQLPMIMICELLGVPVTDRPEFTGWASTFLTGSNPEPLMAYMAGLVTERRARPTNDLLGALVEARDGYGKLTEHELLFLAAGLLAAGFETTANQIGNAVYMMLTHLGQLVPTSQVSSAVEEVMRFVPLTATVNTPRWAVDDVELSGGTVVKGEAVYADRSAANRDPRVFRDPHGFDVSRSPNPHIGFGHGIHHCLGAQLARLELQVALSALRGRLPELRLGVAEDTLTWRTGGALRGLVALPVVY</sequence>
<evidence type="ECO:0000256" key="2">
    <source>
        <dbReference type="RuleBase" id="RU000461"/>
    </source>
</evidence>
<dbReference type="PRINTS" id="PR00359">
    <property type="entry name" value="BP450"/>
</dbReference>
<dbReference type="PROSITE" id="PS00086">
    <property type="entry name" value="CYTOCHROME_P450"/>
    <property type="match status" value="1"/>
</dbReference>
<dbReference type="PANTHER" id="PTHR46696">
    <property type="entry name" value="P450, PUTATIVE (EUROFUNG)-RELATED"/>
    <property type="match status" value="1"/>
</dbReference>
<dbReference type="Proteomes" id="UP001521150">
    <property type="component" value="Unassembled WGS sequence"/>
</dbReference>
<comment type="caution">
    <text evidence="4">The sequence shown here is derived from an EMBL/GenBank/DDBJ whole genome shotgun (WGS) entry which is preliminary data.</text>
</comment>
<dbReference type="RefSeq" id="WP_233725062.1">
    <property type="nucleotide sequence ID" value="NZ_JAJVCN010000001.1"/>
</dbReference>
<accession>A0ABS8Z9K6</accession>
<dbReference type="CDD" id="cd11031">
    <property type="entry name" value="Cyp158A-like"/>
    <property type="match status" value="1"/>
</dbReference>
<evidence type="ECO:0000256" key="1">
    <source>
        <dbReference type="ARBA" id="ARBA00010617"/>
    </source>
</evidence>
<organism evidence="4 5">
    <name type="scientific">Kibdelosporangium philippinense</name>
    <dbReference type="NCBI Taxonomy" id="211113"/>
    <lineage>
        <taxon>Bacteria</taxon>
        <taxon>Bacillati</taxon>
        <taxon>Actinomycetota</taxon>
        <taxon>Actinomycetes</taxon>
        <taxon>Pseudonocardiales</taxon>
        <taxon>Pseudonocardiaceae</taxon>
        <taxon>Kibdelosporangium</taxon>
    </lineage>
</organism>
<evidence type="ECO:0000313" key="4">
    <source>
        <dbReference type="EMBL" id="MCE7003475.1"/>
    </source>
</evidence>
<evidence type="ECO:0000313" key="5">
    <source>
        <dbReference type="Proteomes" id="UP001521150"/>
    </source>
</evidence>
<dbReference type="InterPro" id="IPR002397">
    <property type="entry name" value="Cyt_P450_B"/>
</dbReference>
<evidence type="ECO:0000256" key="3">
    <source>
        <dbReference type="SAM" id="MobiDB-lite"/>
    </source>
</evidence>
<dbReference type="PANTHER" id="PTHR46696:SF1">
    <property type="entry name" value="CYTOCHROME P450 YJIB-RELATED"/>
    <property type="match status" value="1"/>
</dbReference>
<comment type="similarity">
    <text evidence="1 2">Belongs to the cytochrome P450 family.</text>
</comment>
<dbReference type="PRINTS" id="PR00385">
    <property type="entry name" value="P450"/>
</dbReference>
<keyword evidence="5" id="KW-1185">Reference proteome</keyword>
<feature type="region of interest" description="Disordered" evidence="3">
    <location>
        <begin position="68"/>
        <end position="87"/>
    </location>
</feature>
<dbReference type="SUPFAM" id="SSF48264">
    <property type="entry name" value="Cytochrome P450"/>
    <property type="match status" value="1"/>
</dbReference>